<gene>
    <name evidence="4" type="ordered locus">Lebu_1834</name>
</gene>
<accession>C7NC19</accession>
<dbReference type="Proteomes" id="UP000001910">
    <property type="component" value="Chromosome"/>
</dbReference>
<dbReference type="RefSeq" id="WP_015770039.1">
    <property type="nucleotide sequence ID" value="NC_013192.1"/>
</dbReference>
<dbReference type="HOGENOM" id="CLU_1325020_0_0_0"/>
<organism evidence="4 5">
    <name type="scientific">Leptotrichia buccalis (strain ATCC 14201 / DSM 1135 / JCM 12969 / NCTC 10249 / C-1013-b)</name>
    <dbReference type="NCBI Taxonomy" id="523794"/>
    <lineage>
        <taxon>Bacteria</taxon>
        <taxon>Fusobacteriati</taxon>
        <taxon>Fusobacteriota</taxon>
        <taxon>Fusobacteriia</taxon>
        <taxon>Fusobacteriales</taxon>
        <taxon>Leptotrichiaceae</taxon>
        <taxon>Leptotrichia</taxon>
    </lineage>
</organism>
<dbReference type="Pfam" id="PF08239">
    <property type="entry name" value="SH3_3"/>
    <property type="match status" value="1"/>
</dbReference>
<feature type="transmembrane region" description="Helical" evidence="2">
    <location>
        <begin position="12"/>
        <end position="34"/>
    </location>
</feature>
<evidence type="ECO:0000259" key="3">
    <source>
        <dbReference type="PROSITE" id="PS51781"/>
    </source>
</evidence>
<feature type="compositionally biased region" description="Low complexity" evidence="1">
    <location>
        <begin position="76"/>
        <end position="123"/>
    </location>
</feature>
<name>C7NC19_LEPBD</name>
<evidence type="ECO:0000256" key="2">
    <source>
        <dbReference type="SAM" id="Phobius"/>
    </source>
</evidence>
<keyword evidence="2" id="KW-0812">Transmembrane</keyword>
<dbReference type="SMART" id="SM00287">
    <property type="entry name" value="SH3b"/>
    <property type="match status" value="1"/>
</dbReference>
<sequence length="207" mass="22999">MARQNNDAIVKVILGAVIGVLALILFGTGIFFIFRAKNKIAKLEKEKKEQAEIQNIANVQTPPQQLQPDGTVVTDPQQQAALQQQQQQGQVVQQQAANPAPQRTVSRTNTNKSSKNTNQTNQTVPTKERTLITKSTDLDLVNVRKDPNSKSAIVNELDDNEKVRVTGKNGDWYRVQDSKGNKGYIHKSQLQRNQSKPAKQDDDDSGE</sequence>
<feature type="compositionally biased region" description="Polar residues" evidence="1">
    <location>
        <begin position="57"/>
        <end position="68"/>
    </location>
</feature>
<keyword evidence="2" id="KW-0472">Membrane</keyword>
<reference evidence="4 5" key="1">
    <citation type="journal article" date="2009" name="Stand. Genomic Sci.">
        <title>Complete genome sequence of Leptotrichia buccalis type strain (C-1013-b).</title>
        <authorList>
            <person name="Ivanova N."/>
            <person name="Gronow S."/>
            <person name="Lapidus A."/>
            <person name="Copeland A."/>
            <person name="Glavina Del Rio T."/>
            <person name="Nolan M."/>
            <person name="Lucas S."/>
            <person name="Chen F."/>
            <person name="Tice H."/>
            <person name="Cheng J.F."/>
            <person name="Saunders E."/>
            <person name="Bruce D."/>
            <person name="Goodwin L."/>
            <person name="Brettin T."/>
            <person name="Detter J.C."/>
            <person name="Han C."/>
            <person name="Pitluck S."/>
            <person name="Mikhailova N."/>
            <person name="Pati A."/>
            <person name="Mavrommatis K."/>
            <person name="Chen A."/>
            <person name="Palaniappan K."/>
            <person name="Land M."/>
            <person name="Hauser L."/>
            <person name="Chang Y.J."/>
            <person name="Jeffries C.D."/>
            <person name="Chain P."/>
            <person name="Rohde C."/>
            <person name="Goker M."/>
            <person name="Bristow J."/>
            <person name="Eisen J.A."/>
            <person name="Markowitz V."/>
            <person name="Hugenholtz P."/>
            <person name="Kyrpides N.C."/>
            <person name="Klenk H.P."/>
        </authorList>
    </citation>
    <scope>NUCLEOTIDE SEQUENCE [LARGE SCALE GENOMIC DNA]</scope>
    <source>
        <strain evidence="5">ATCC 14201 / DSM 1135 / JCM 12969 / NCTC 10249 / C-1013-b</strain>
    </source>
</reference>
<evidence type="ECO:0000256" key="1">
    <source>
        <dbReference type="SAM" id="MobiDB-lite"/>
    </source>
</evidence>
<dbReference type="KEGG" id="lba:Lebu_1834"/>
<dbReference type="EMBL" id="CP001685">
    <property type="protein sequence ID" value="ACV39700.1"/>
    <property type="molecule type" value="Genomic_DNA"/>
</dbReference>
<keyword evidence="5" id="KW-1185">Reference proteome</keyword>
<feature type="region of interest" description="Disordered" evidence="1">
    <location>
        <begin position="57"/>
        <end position="130"/>
    </location>
</feature>
<dbReference type="AlphaFoldDB" id="C7NC19"/>
<dbReference type="Gene3D" id="2.30.30.40">
    <property type="entry name" value="SH3 Domains"/>
    <property type="match status" value="1"/>
</dbReference>
<evidence type="ECO:0000313" key="5">
    <source>
        <dbReference type="Proteomes" id="UP000001910"/>
    </source>
</evidence>
<feature type="compositionally biased region" description="Polar residues" evidence="1">
    <location>
        <begin position="188"/>
        <end position="197"/>
    </location>
</feature>
<dbReference type="eggNOG" id="COG3103">
    <property type="taxonomic scope" value="Bacteria"/>
</dbReference>
<evidence type="ECO:0000313" key="4">
    <source>
        <dbReference type="EMBL" id="ACV39700.1"/>
    </source>
</evidence>
<protein>
    <submittedName>
        <fullName evidence="4">SH3 type 3 domain protein</fullName>
    </submittedName>
</protein>
<dbReference type="PROSITE" id="PS51781">
    <property type="entry name" value="SH3B"/>
    <property type="match status" value="1"/>
</dbReference>
<dbReference type="InterPro" id="IPR003646">
    <property type="entry name" value="SH3-like_bac-type"/>
</dbReference>
<keyword evidence="2" id="KW-1133">Transmembrane helix</keyword>
<proteinExistence type="predicted"/>
<dbReference type="OrthoDB" id="7054664at2"/>
<feature type="region of interest" description="Disordered" evidence="1">
    <location>
        <begin position="168"/>
        <end position="207"/>
    </location>
</feature>
<feature type="domain" description="SH3b" evidence="3">
    <location>
        <begin position="128"/>
        <end position="194"/>
    </location>
</feature>